<evidence type="ECO:0000259" key="7">
    <source>
        <dbReference type="Pfam" id="PF00884"/>
    </source>
</evidence>
<dbReference type="GO" id="GO:0016740">
    <property type="term" value="F:transferase activity"/>
    <property type="evidence" value="ECO:0007669"/>
    <property type="project" value="UniProtKB-KW"/>
</dbReference>
<sequence length="559" mass="61825">MSTTFNHKLATVSGMMLTGMSLGHAATMPADNANNQKAPNVLVIMADDLGFSDISPYGGEIQTPNLQLLAENGVSFTDFTVTPYSAPSRAAFLTGSDPHEVGLGNLIELSTPEQKASPDYVGHLNDNAITIAQRLQQAGYFTVMSGKWHLGTEEKDAPNKWGFDESFVYLKGEGNHFKRDNYPEGPDGDQPYRLNGKLTELPDNYYSSKNFADYLITSLDKRPKDKPFFAYLQFTAPHSPLQAPREDIEKYSGYYQDGPRALATQRFENAKRLNLIPQTAKQPTMVGYPEWDSFSELDRQKEIKRMQIYAAMVDNMDSNIGRIVDNLRAKGELDNTYIFFFSDNGAAGKYRETAGRWKDWVNNAHNNSLENMGNYDSYVSMGTGWAQASNMPFALFKGYTSEGGVRSPLIVSGPSVPKKKVSNKYSNLMDLAPTILDIAGVEKTTPKGKAALDGESLMQAISQPTLGAQGPYEPKTLEMNGAKMVRLGEFKAIAHTHRFAGLEENVIPTQKWQLYNLSQDPGETTNIADKHPGILDSMINSYNDYAKKVGIVEVSPSSK</sequence>
<keyword evidence="8" id="KW-0808">Transferase</keyword>
<dbReference type="InterPro" id="IPR000917">
    <property type="entry name" value="Sulfatase_N"/>
</dbReference>
<feature type="signal peptide" evidence="6">
    <location>
        <begin position="1"/>
        <end position="25"/>
    </location>
</feature>
<evidence type="ECO:0000313" key="9">
    <source>
        <dbReference type="Proteomes" id="UP000442109"/>
    </source>
</evidence>
<keyword evidence="2" id="KW-0479">Metal-binding</keyword>
<organism evidence="8 9">
    <name type="scientific">Psychrobacter sanguinis</name>
    <dbReference type="NCBI Taxonomy" id="861445"/>
    <lineage>
        <taxon>Bacteria</taxon>
        <taxon>Pseudomonadati</taxon>
        <taxon>Pseudomonadota</taxon>
        <taxon>Gammaproteobacteria</taxon>
        <taxon>Moraxellales</taxon>
        <taxon>Moraxellaceae</taxon>
        <taxon>Psychrobacter</taxon>
    </lineage>
</organism>
<dbReference type="CDD" id="cd16025">
    <property type="entry name" value="PAS_like"/>
    <property type="match status" value="1"/>
</dbReference>
<keyword evidence="9" id="KW-1185">Reference proteome</keyword>
<dbReference type="Pfam" id="PF00884">
    <property type="entry name" value="Sulfatase"/>
    <property type="match status" value="1"/>
</dbReference>
<protein>
    <submittedName>
        <fullName evidence="8">Sulfatase-like hydrolase/transferase</fullName>
    </submittedName>
</protein>
<evidence type="ECO:0000256" key="2">
    <source>
        <dbReference type="ARBA" id="ARBA00022723"/>
    </source>
</evidence>
<dbReference type="Gene3D" id="3.40.720.10">
    <property type="entry name" value="Alkaline Phosphatase, subunit A"/>
    <property type="match status" value="1"/>
</dbReference>
<dbReference type="GO" id="GO:0004065">
    <property type="term" value="F:arylsulfatase activity"/>
    <property type="evidence" value="ECO:0007669"/>
    <property type="project" value="TreeGrafter"/>
</dbReference>
<keyword evidence="6" id="KW-0732">Signal</keyword>
<gene>
    <name evidence="8" type="ORF">GB996_04605</name>
</gene>
<feature type="domain" description="Sulfatase N-terminal" evidence="7">
    <location>
        <begin position="39"/>
        <end position="441"/>
    </location>
</feature>
<evidence type="ECO:0000256" key="1">
    <source>
        <dbReference type="ARBA" id="ARBA00008779"/>
    </source>
</evidence>
<feature type="chain" id="PRO_5032809003" evidence="6">
    <location>
        <begin position="26"/>
        <end position="559"/>
    </location>
</feature>
<evidence type="ECO:0000256" key="3">
    <source>
        <dbReference type="ARBA" id="ARBA00022801"/>
    </source>
</evidence>
<dbReference type="AlphaFoldDB" id="A0A844LZG6"/>
<dbReference type="EMBL" id="WFKQ01000002">
    <property type="protein sequence ID" value="MUG32072.1"/>
    <property type="molecule type" value="Genomic_DNA"/>
</dbReference>
<evidence type="ECO:0000256" key="5">
    <source>
        <dbReference type="PIRSR" id="PIRSR600917-52"/>
    </source>
</evidence>
<dbReference type="PROSITE" id="PS00149">
    <property type="entry name" value="SULFATASE_2"/>
    <property type="match status" value="1"/>
</dbReference>
<proteinExistence type="inferred from homology"/>
<dbReference type="OrthoDB" id="9803751at2"/>
<reference evidence="8 9" key="1">
    <citation type="journal article" date="2019" name="PLoS ONE">
        <title>Pup mortality in New Zealand sea lions (Phocarctos hookeri) at Enderby Island, Auckland Islands, 2013-18.</title>
        <authorList>
            <person name="Michael S.A."/>
            <person name="Hayman D.T.S."/>
            <person name="Gray R."/>
            <person name="Zhang J."/>
            <person name="Rogers L."/>
            <person name="Roe W.D."/>
        </authorList>
    </citation>
    <scope>NUCLEOTIDE SEQUENCE [LARGE SCALE GENOMIC DNA]</scope>
    <source>
        <strain evidence="8 9">SM868</strain>
    </source>
</reference>
<evidence type="ECO:0000256" key="6">
    <source>
        <dbReference type="SAM" id="SignalP"/>
    </source>
</evidence>
<dbReference type="PANTHER" id="PTHR42693">
    <property type="entry name" value="ARYLSULFATASE FAMILY MEMBER"/>
    <property type="match status" value="1"/>
</dbReference>
<dbReference type="GO" id="GO:0046872">
    <property type="term" value="F:metal ion binding"/>
    <property type="evidence" value="ECO:0007669"/>
    <property type="project" value="UniProtKB-KW"/>
</dbReference>
<dbReference type="RefSeq" id="WP_155586965.1">
    <property type="nucleotide sequence ID" value="NZ_WFKQ01000002.1"/>
</dbReference>
<evidence type="ECO:0000256" key="4">
    <source>
        <dbReference type="ARBA" id="ARBA00022837"/>
    </source>
</evidence>
<dbReference type="Proteomes" id="UP000442109">
    <property type="component" value="Unassembled WGS sequence"/>
</dbReference>
<keyword evidence="3 8" id="KW-0378">Hydrolase</keyword>
<dbReference type="InterPro" id="IPR024607">
    <property type="entry name" value="Sulfatase_CS"/>
</dbReference>
<dbReference type="PANTHER" id="PTHR42693:SF33">
    <property type="entry name" value="ARYLSULFATASE"/>
    <property type="match status" value="1"/>
</dbReference>
<comment type="PTM">
    <text evidence="5">The conversion to 3-oxoalanine (also known as C-formylglycine, FGly), of a serine or cysteine residue in prokaryotes and of a cysteine residue in eukaryotes, is critical for catalytic activity.</text>
</comment>
<comment type="similarity">
    <text evidence="1">Belongs to the sulfatase family.</text>
</comment>
<comment type="caution">
    <text evidence="8">The sequence shown here is derived from an EMBL/GenBank/DDBJ whole genome shotgun (WGS) entry which is preliminary data.</text>
</comment>
<feature type="modified residue" description="3-oxoalanine (Ser)" evidence="5">
    <location>
        <position position="85"/>
    </location>
</feature>
<dbReference type="SUPFAM" id="SSF53649">
    <property type="entry name" value="Alkaline phosphatase-like"/>
    <property type="match status" value="1"/>
</dbReference>
<dbReference type="InterPro" id="IPR050738">
    <property type="entry name" value="Sulfatase"/>
</dbReference>
<dbReference type="Gene3D" id="3.30.1120.10">
    <property type="match status" value="1"/>
</dbReference>
<evidence type="ECO:0000313" key="8">
    <source>
        <dbReference type="EMBL" id="MUG32072.1"/>
    </source>
</evidence>
<keyword evidence="4" id="KW-0106">Calcium</keyword>
<name>A0A844LZG6_9GAMM</name>
<accession>A0A844LZG6</accession>
<dbReference type="InterPro" id="IPR017850">
    <property type="entry name" value="Alkaline_phosphatase_core_sf"/>
</dbReference>